<evidence type="ECO:0000313" key="4">
    <source>
        <dbReference type="Proteomes" id="UP000278475"/>
    </source>
</evidence>
<evidence type="ECO:0000313" key="1">
    <source>
        <dbReference type="EMBL" id="RLE49642.1"/>
    </source>
</evidence>
<dbReference type="InterPro" id="IPR036563">
    <property type="entry name" value="MoaE_sf"/>
</dbReference>
<name>A0A497F2Y6_9CREN</name>
<protein>
    <submittedName>
        <fullName evidence="2">Molybdenum cofactor biosynthesis protein MoaE</fullName>
    </submittedName>
</protein>
<dbReference type="PANTHER" id="PTHR23404">
    <property type="entry name" value="MOLYBDOPTERIN SYNTHASE RELATED"/>
    <property type="match status" value="1"/>
</dbReference>
<dbReference type="Proteomes" id="UP000272051">
    <property type="component" value="Unassembled WGS sequence"/>
</dbReference>
<proteinExistence type="predicted"/>
<dbReference type="Pfam" id="PF02391">
    <property type="entry name" value="MoaE"/>
    <property type="match status" value="1"/>
</dbReference>
<comment type="caution">
    <text evidence="2">The sequence shown here is derived from an EMBL/GenBank/DDBJ whole genome shotgun (WGS) entry which is preliminary data.</text>
</comment>
<evidence type="ECO:0000313" key="3">
    <source>
        <dbReference type="Proteomes" id="UP000272051"/>
    </source>
</evidence>
<accession>A0A497F2Y6</accession>
<dbReference type="InterPro" id="IPR003448">
    <property type="entry name" value="Mopterin_biosynth_MoaE"/>
</dbReference>
<dbReference type="SUPFAM" id="SSF54690">
    <property type="entry name" value="Molybdopterin synthase subunit MoaE"/>
    <property type="match status" value="1"/>
</dbReference>
<gene>
    <name evidence="1" type="ORF">DRJ31_04255</name>
    <name evidence="2" type="ORF">DRJ33_00245</name>
</gene>
<dbReference type="AlphaFoldDB" id="A0A497F2Y6"/>
<organism evidence="2 3">
    <name type="scientific">Thermoproteota archaeon</name>
    <dbReference type="NCBI Taxonomy" id="2056631"/>
    <lineage>
        <taxon>Archaea</taxon>
        <taxon>Thermoproteota</taxon>
    </lineage>
</organism>
<dbReference type="GO" id="GO:0006777">
    <property type="term" value="P:Mo-molybdopterin cofactor biosynthetic process"/>
    <property type="evidence" value="ECO:0007669"/>
    <property type="project" value="InterPro"/>
</dbReference>
<reference evidence="3 4" key="1">
    <citation type="submission" date="2018-06" db="EMBL/GenBank/DDBJ databases">
        <title>Extensive metabolic versatility and redundancy in microbially diverse, dynamic hydrothermal sediments.</title>
        <authorList>
            <person name="Dombrowski N."/>
            <person name="Teske A."/>
            <person name="Baker B.J."/>
        </authorList>
    </citation>
    <scope>NUCLEOTIDE SEQUENCE [LARGE SCALE GENOMIC DNA]</scope>
    <source>
        <strain evidence="2">B34_G17</strain>
        <strain evidence="1">B66_G16</strain>
    </source>
</reference>
<evidence type="ECO:0000313" key="2">
    <source>
        <dbReference type="EMBL" id="RLE53701.1"/>
    </source>
</evidence>
<dbReference type="Proteomes" id="UP000278475">
    <property type="component" value="Unassembled WGS sequence"/>
</dbReference>
<dbReference type="Gene3D" id="3.90.1170.40">
    <property type="entry name" value="Molybdopterin biosynthesis MoaE subunit"/>
    <property type="match status" value="1"/>
</dbReference>
<dbReference type="EMBL" id="QMQX01000003">
    <property type="protein sequence ID" value="RLE53701.1"/>
    <property type="molecule type" value="Genomic_DNA"/>
</dbReference>
<sequence>MPHVKTQTFRDDIDIGRVVKEMVEEGDGLVGCVVAFLGAVRSIADDGAKVEKLSYEAEEKAVEEKMFRVCEEVASKYGVIGIRAYHKIGDAYAKRSTMCLFVSSKHKKEAFNALTELVDRMKYELPIQKKEYTDKGTRVIKG</sequence>
<dbReference type="EMBL" id="QMQV01000028">
    <property type="protein sequence ID" value="RLE49642.1"/>
    <property type="molecule type" value="Genomic_DNA"/>
</dbReference>